<dbReference type="EMBL" id="JACXVP010000012">
    <property type="protein sequence ID" value="KAG5571911.1"/>
    <property type="molecule type" value="Genomic_DNA"/>
</dbReference>
<protein>
    <submittedName>
        <fullName evidence="1">Uncharacterized protein</fullName>
    </submittedName>
</protein>
<keyword evidence="2" id="KW-1185">Reference proteome</keyword>
<accession>A0A9J5W9B4</accession>
<sequence length="141" mass="16087">MHSAIHHLVYFVAFHQLNSQCLFPGYLGDVALLCGVVRWNAYCSFSPSFLLSFRAQYTRTKGEYAICWRFTEWVGQFPDLRFFILFASFAPFCDIVSIDSPISKSLMLTIISSNASLGSTKVFKCPHRNNDSIFTHNDLII</sequence>
<evidence type="ECO:0000313" key="1">
    <source>
        <dbReference type="EMBL" id="KAG5571911.1"/>
    </source>
</evidence>
<name>A0A9J5W9B4_SOLCO</name>
<reference evidence="1 2" key="1">
    <citation type="submission" date="2020-09" db="EMBL/GenBank/DDBJ databases">
        <title>De no assembly of potato wild relative species, Solanum commersonii.</title>
        <authorList>
            <person name="Cho K."/>
        </authorList>
    </citation>
    <scope>NUCLEOTIDE SEQUENCE [LARGE SCALE GENOMIC DNA]</scope>
    <source>
        <strain evidence="1">LZ3.2</strain>
        <tissue evidence="1">Leaf</tissue>
    </source>
</reference>
<organism evidence="1 2">
    <name type="scientific">Solanum commersonii</name>
    <name type="common">Commerson's wild potato</name>
    <name type="synonym">Commerson's nightshade</name>
    <dbReference type="NCBI Taxonomy" id="4109"/>
    <lineage>
        <taxon>Eukaryota</taxon>
        <taxon>Viridiplantae</taxon>
        <taxon>Streptophyta</taxon>
        <taxon>Embryophyta</taxon>
        <taxon>Tracheophyta</taxon>
        <taxon>Spermatophyta</taxon>
        <taxon>Magnoliopsida</taxon>
        <taxon>eudicotyledons</taxon>
        <taxon>Gunneridae</taxon>
        <taxon>Pentapetalae</taxon>
        <taxon>asterids</taxon>
        <taxon>lamiids</taxon>
        <taxon>Solanales</taxon>
        <taxon>Solanaceae</taxon>
        <taxon>Solanoideae</taxon>
        <taxon>Solaneae</taxon>
        <taxon>Solanum</taxon>
    </lineage>
</organism>
<dbReference type="Proteomes" id="UP000824120">
    <property type="component" value="Chromosome 12"/>
</dbReference>
<comment type="caution">
    <text evidence="1">The sequence shown here is derived from an EMBL/GenBank/DDBJ whole genome shotgun (WGS) entry which is preliminary data.</text>
</comment>
<gene>
    <name evidence="1" type="ORF">H5410_061677</name>
</gene>
<evidence type="ECO:0000313" key="2">
    <source>
        <dbReference type="Proteomes" id="UP000824120"/>
    </source>
</evidence>
<proteinExistence type="predicted"/>
<dbReference type="AlphaFoldDB" id="A0A9J5W9B4"/>